<evidence type="ECO:0000256" key="3">
    <source>
        <dbReference type="SAM" id="MobiDB-lite"/>
    </source>
</evidence>
<dbReference type="NCBIfam" id="NF011093">
    <property type="entry name" value="PRK14520.1"/>
    <property type="match status" value="1"/>
</dbReference>
<keyword evidence="2" id="KW-0687">Ribonucleoprotein</keyword>
<dbReference type="NCBIfam" id="TIGR00002">
    <property type="entry name" value="S16"/>
    <property type="match status" value="1"/>
</dbReference>
<protein>
    <submittedName>
        <fullName evidence="4">Unannotated protein</fullName>
    </submittedName>
</protein>
<dbReference type="GO" id="GO:0005737">
    <property type="term" value="C:cytoplasm"/>
    <property type="evidence" value="ECO:0007669"/>
    <property type="project" value="UniProtKB-ARBA"/>
</dbReference>
<gene>
    <name evidence="4" type="ORF">UFOPK1425_00335</name>
</gene>
<dbReference type="GO" id="GO:0006412">
    <property type="term" value="P:translation"/>
    <property type="evidence" value="ECO:0007669"/>
    <property type="project" value="InterPro"/>
</dbReference>
<accession>A0A6J6BDD8</accession>
<sequence>MAVKIRLMRMGKIRTPHFRIVVTDSRAARNSRAIEEIGRYSPGSEPSLIEVTSDRAQYWLSVGAQPTEAVAALLKITGDWQKFKGLPGSEGTLKKIAEKPHKRIAYEAAVKDAMNEPADGATTMKKKAADKLAAKAAPVEAVADVQAPAESNEAEVPASVDVQAEVETVEAEVPASVETNAAETLETPEATPEAAAE</sequence>
<dbReference type="PANTHER" id="PTHR12919:SF20">
    <property type="entry name" value="SMALL RIBOSOMAL SUBUNIT PROTEIN BS16M"/>
    <property type="match status" value="1"/>
</dbReference>
<dbReference type="InterPro" id="IPR023803">
    <property type="entry name" value="Ribosomal_bS16_dom_sf"/>
</dbReference>
<evidence type="ECO:0000256" key="2">
    <source>
        <dbReference type="ARBA" id="ARBA00023274"/>
    </source>
</evidence>
<reference evidence="4" key="1">
    <citation type="submission" date="2020-05" db="EMBL/GenBank/DDBJ databases">
        <authorList>
            <person name="Chiriac C."/>
            <person name="Salcher M."/>
            <person name="Ghai R."/>
            <person name="Kavagutti S V."/>
        </authorList>
    </citation>
    <scope>NUCLEOTIDE SEQUENCE</scope>
</reference>
<feature type="region of interest" description="Disordered" evidence="3">
    <location>
        <begin position="168"/>
        <end position="197"/>
    </location>
</feature>
<dbReference type="SUPFAM" id="SSF54565">
    <property type="entry name" value="Ribosomal protein S16"/>
    <property type="match status" value="1"/>
</dbReference>
<keyword evidence="1" id="KW-0689">Ribosomal protein</keyword>
<dbReference type="Gene3D" id="3.30.1320.10">
    <property type="match status" value="1"/>
</dbReference>
<dbReference type="InterPro" id="IPR000307">
    <property type="entry name" value="Ribosomal_bS16"/>
</dbReference>
<dbReference type="PANTHER" id="PTHR12919">
    <property type="entry name" value="30S RIBOSOMAL PROTEIN S16"/>
    <property type="match status" value="1"/>
</dbReference>
<dbReference type="HAMAP" id="MF_00385">
    <property type="entry name" value="Ribosomal_bS16"/>
    <property type="match status" value="1"/>
</dbReference>
<dbReference type="Pfam" id="PF00886">
    <property type="entry name" value="Ribosomal_S16"/>
    <property type="match status" value="1"/>
</dbReference>
<dbReference type="EMBL" id="CAEZSJ010000042">
    <property type="protein sequence ID" value="CAB4536429.1"/>
    <property type="molecule type" value="Genomic_DNA"/>
</dbReference>
<proteinExistence type="inferred from homology"/>
<dbReference type="AlphaFoldDB" id="A0A6J6BDD8"/>
<organism evidence="4">
    <name type="scientific">freshwater metagenome</name>
    <dbReference type="NCBI Taxonomy" id="449393"/>
    <lineage>
        <taxon>unclassified sequences</taxon>
        <taxon>metagenomes</taxon>
        <taxon>ecological metagenomes</taxon>
    </lineage>
</organism>
<dbReference type="GO" id="GO:0003735">
    <property type="term" value="F:structural constituent of ribosome"/>
    <property type="evidence" value="ECO:0007669"/>
    <property type="project" value="InterPro"/>
</dbReference>
<name>A0A6J6BDD8_9ZZZZ</name>
<evidence type="ECO:0000256" key="1">
    <source>
        <dbReference type="ARBA" id="ARBA00022980"/>
    </source>
</evidence>
<evidence type="ECO:0000313" key="4">
    <source>
        <dbReference type="EMBL" id="CAB4536429.1"/>
    </source>
</evidence>
<dbReference type="GO" id="GO:0015935">
    <property type="term" value="C:small ribosomal subunit"/>
    <property type="evidence" value="ECO:0007669"/>
    <property type="project" value="TreeGrafter"/>
</dbReference>